<accession>A0A2J6Q1D5</accession>
<sequence>MGHWSRHDSDEGRLPEGMQRVGYDANAQTNTYRDQDSSFWQEAPGGRYGLLQRTGRFKEREVLKKEKERRICRADTMILANLSPVMVYNDQIRWDEIDSNKPRTGSIIKRP</sequence>
<name>A0A2J6Q1D5_9HELO</name>
<dbReference type="STRING" id="1745343.A0A2J6Q1D5"/>
<gene>
    <name evidence="2" type="ORF">NA56DRAFT_704898</name>
</gene>
<dbReference type="AlphaFoldDB" id="A0A2J6Q1D5"/>
<protein>
    <submittedName>
        <fullName evidence="2">Uncharacterized protein</fullName>
    </submittedName>
</protein>
<reference evidence="2 3" key="1">
    <citation type="submission" date="2016-05" db="EMBL/GenBank/DDBJ databases">
        <title>A degradative enzymes factory behind the ericoid mycorrhizal symbiosis.</title>
        <authorList>
            <consortium name="DOE Joint Genome Institute"/>
            <person name="Martino E."/>
            <person name="Morin E."/>
            <person name="Grelet G."/>
            <person name="Kuo A."/>
            <person name="Kohler A."/>
            <person name="Daghino S."/>
            <person name="Barry K."/>
            <person name="Choi C."/>
            <person name="Cichocki N."/>
            <person name="Clum A."/>
            <person name="Copeland A."/>
            <person name="Hainaut M."/>
            <person name="Haridas S."/>
            <person name="Labutti K."/>
            <person name="Lindquist E."/>
            <person name="Lipzen A."/>
            <person name="Khouja H.-R."/>
            <person name="Murat C."/>
            <person name="Ohm R."/>
            <person name="Olson A."/>
            <person name="Spatafora J."/>
            <person name="Veneault-Fourrey C."/>
            <person name="Henrissat B."/>
            <person name="Grigoriev I."/>
            <person name="Martin F."/>
            <person name="Perotto S."/>
        </authorList>
    </citation>
    <scope>NUCLEOTIDE SEQUENCE [LARGE SCALE GENOMIC DNA]</scope>
    <source>
        <strain evidence="2 3">UAMH 7357</strain>
    </source>
</reference>
<organism evidence="2 3">
    <name type="scientific">Hyaloscypha hepaticicola</name>
    <dbReference type="NCBI Taxonomy" id="2082293"/>
    <lineage>
        <taxon>Eukaryota</taxon>
        <taxon>Fungi</taxon>
        <taxon>Dikarya</taxon>
        <taxon>Ascomycota</taxon>
        <taxon>Pezizomycotina</taxon>
        <taxon>Leotiomycetes</taxon>
        <taxon>Helotiales</taxon>
        <taxon>Hyaloscyphaceae</taxon>
        <taxon>Hyaloscypha</taxon>
    </lineage>
</organism>
<keyword evidence="3" id="KW-1185">Reference proteome</keyword>
<proteinExistence type="predicted"/>
<evidence type="ECO:0000256" key="1">
    <source>
        <dbReference type="SAM" id="MobiDB-lite"/>
    </source>
</evidence>
<evidence type="ECO:0000313" key="3">
    <source>
        <dbReference type="Proteomes" id="UP000235672"/>
    </source>
</evidence>
<feature type="region of interest" description="Disordered" evidence="1">
    <location>
        <begin position="1"/>
        <end position="26"/>
    </location>
</feature>
<feature type="compositionally biased region" description="Basic and acidic residues" evidence="1">
    <location>
        <begin position="1"/>
        <end position="14"/>
    </location>
</feature>
<dbReference type="EMBL" id="KZ613486">
    <property type="protein sequence ID" value="PMD20093.1"/>
    <property type="molecule type" value="Genomic_DNA"/>
</dbReference>
<dbReference type="Proteomes" id="UP000235672">
    <property type="component" value="Unassembled WGS sequence"/>
</dbReference>
<evidence type="ECO:0000313" key="2">
    <source>
        <dbReference type="EMBL" id="PMD20093.1"/>
    </source>
</evidence>
<dbReference type="OrthoDB" id="3555728at2759"/>